<feature type="region of interest" description="Disordered" evidence="1">
    <location>
        <begin position="60"/>
        <end position="81"/>
    </location>
</feature>
<evidence type="ECO:0000313" key="3">
    <source>
        <dbReference type="Proteomes" id="UP000076154"/>
    </source>
</evidence>
<reference evidence="2" key="1">
    <citation type="submission" date="2018-04" db="EMBL/GenBank/DDBJ databases">
        <title>Whole genome sequencing of Hypsizygus marmoreus.</title>
        <authorList>
            <person name="Choi I.-G."/>
            <person name="Min B."/>
            <person name="Kim J.-G."/>
            <person name="Kim S."/>
            <person name="Oh Y.-L."/>
            <person name="Kong W.-S."/>
            <person name="Park H."/>
            <person name="Jeong J."/>
            <person name="Song E.-S."/>
        </authorList>
    </citation>
    <scope>NUCLEOTIDE SEQUENCE [LARGE SCALE GENOMIC DNA]</scope>
    <source>
        <strain evidence="2">51987-8</strain>
    </source>
</reference>
<dbReference type="Proteomes" id="UP000076154">
    <property type="component" value="Unassembled WGS sequence"/>
</dbReference>
<evidence type="ECO:0000313" key="2">
    <source>
        <dbReference type="EMBL" id="RDB24500.1"/>
    </source>
</evidence>
<feature type="region of interest" description="Disordered" evidence="1">
    <location>
        <begin position="129"/>
        <end position="159"/>
    </location>
</feature>
<protein>
    <submittedName>
        <fullName evidence="2">Uncharacterized protein</fullName>
    </submittedName>
</protein>
<comment type="caution">
    <text evidence="2">The sequence shown here is derived from an EMBL/GenBank/DDBJ whole genome shotgun (WGS) entry which is preliminary data.</text>
</comment>
<dbReference type="OrthoDB" id="10259024at2759"/>
<keyword evidence="3" id="KW-1185">Reference proteome</keyword>
<sequence length="159" mass="18035">MQRSTSNDHKHTTSVSLITHRAYASLPKHLRKLTMETALSLSSEIVLVTLRADLVQRIGQRRRRNKHGSGGESEIESARSRNGLRPLLHGLARTSGIKEGIFRGEKSCWVKCGMLLNWAYLRSMPTTGTERWARTRTRPPSQSKYPNSESVLFTKHPQD</sequence>
<organism evidence="2 3">
    <name type="scientific">Hypsizygus marmoreus</name>
    <name type="common">White beech mushroom</name>
    <name type="synonym">Agaricus marmoreus</name>
    <dbReference type="NCBI Taxonomy" id="39966"/>
    <lineage>
        <taxon>Eukaryota</taxon>
        <taxon>Fungi</taxon>
        <taxon>Dikarya</taxon>
        <taxon>Basidiomycota</taxon>
        <taxon>Agaricomycotina</taxon>
        <taxon>Agaricomycetes</taxon>
        <taxon>Agaricomycetidae</taxon>
        <taxon>Agaricales</taxon>
        <taxon>Tricholomatineae</taxon>
        <taxon>Lyophyllaceae</taxon>
        <taxon>Hypsizygus</taxon>
    </lineage>
</organism>
<name>A0A369JTD9_HYPMA</name>
<proteinExistence type="predicted"/>
<feature type="compositionally biased region" description="Polar residues" evidence="1">
    <location>
        <begin position="138"/>
        <end position="151"/>
    </location>
</feature>
<evidence type="ECO:0000256" key="1">
    <source>
        <dbReference type="SAM" id="MobiDB-lite"/>
    </source>
</evidence>
<dbReference type="AlphaFoldDB" id="A0A369JTD9"/>
<dbReference type="InParanoid" id="A0A369JTD9"/>
<dbReference type="EMBL" id="LUEZ02000043">
    <property type="protein sequence ID" value="RDB24500.1"/>
    <property type="molecule type" value="Genomic_DNA"/>
</dbReference>
<gene>
    <name evidence="2" type="ORF">Hypma_008297</name>
</gene>
<accession>A0A369JTD9</accession>
<dbReference type="STRING" id="39966.A0A369JTD9"/>